<feature type="region of interest" description="Disordered" evidence="1">
    <location>
        <begin position="1"/>
        <end position="104"/>
    </location>
</feature>
<accession>A0A401TX35</accession>
<gene>
    <name evidence="2" type="ORF">chiPu_0031192</name>
</gene>
<keyword evidence="3" id="KW-1185">Reference proteome</keyword>
<sequence>MTGEIQRRFERQNEEARLAKATPRTGETIHRPRRAQRPLTADAKRREDEARQQRANSDPASGTSCPEGSEPRLDRPASRGPTRSSTLPGLSPGGLQGIHTNTEV</sequence>
<protein>
    <submittedName>
        <fullName evidence="2">Uncharacterized protein</fullName>
    </submittedName>
</protein>
<feature type="compositionally biased region" description="Basic and acidic residues" evidence="1">
    <location>
        <begin position="1"/>
        <end position="18"/>
    </location>
</feature>
<feature type="compositionally biased region" description="Basic and acidic residues" evidence="1">
    <location>
        <begin position="42"/>
        <end position="52"/>
    </location>
</feature>
<dbReference type="EMBL" id="BEZZ01203323">
    <property type="protein sequence ID" value="GCC47190.1"/>
    <property type="molecule type" value="Genomic_DNA"/>
</dbReference>
<reference evidence="2 3" key="1">
    <citation type="journal article" date="2018" name="Nat. Ecol. Evol.">
        <title>Shark genomes provide insights into elasmobranch evolution and the origin of vertebrates.</title>
        <authorList>
            <person name="Hara Y"/>
            <person name="Yamaguchi K"/>
            <person name="Onimaru K"/>
            <person name="Kadota M"/>
            <person name="Koyanagi M"/>
            <person name="Keeley SD"/>
            <person name="Tatsumi K"/>
            <person name="Tanaka K"/>
            <person name="Motone F"/>
            <person name="Kageyama Y"/>
            <person name="Nozu R"/>
            <person name="Adachi N"/>
            <person name="Nishimura O"/>
            <person name="Nakagawa R"/>
            <person name="Tanegashima C"/>
            <person name="Kiyatake I"/>
            <person name="Matsumoto R"/>
            <person name="Murakumo K"/>
            <person name="Nishida K"/>
            <person name="Terakita A"/>
            <person name="Kuratani S"/>
            <person name="Sato K"/>
            <person name="Hyodo S Kuraku.S."/>
        </authorList>
    </citation>
    <scope>NUCLEOTIDE SEQUENCE [LARGE SCALE GENOMIC DNA]</scope>
</reference>
<dbReference type="Proteomes" id="UP000287033">
    <property type="component" value="Unassembled WGS sequence"/>
</dbReference>
<organism evidence="2 3">
    <name type="scientific">Chiloscyllium punctatum</name>
    <name type="common">Brownbanded bambooshark</name>
    <name type="synonym">Hemiscyllium punctatum</name>
    <dbReference type="NCBI Taxonomy" id="137246"/>
    <lineage>
        <taxon>Eukaryota</taxon>
        <taxon>Metazoa</taxon>
        <taxon>Chordata</taxon>
        <taxon>Craniata</taxon>
        <taxon>Vertebrata</taxon>
        <taxon>Chondrichthyes</taxon>
        <taxon>Elasmobranchii</taxon>
        <taxon>Galeomorphii</taxon>
        <taxon>Galeoidea</taxon>
        <taxon>Orectolobiformes</taxon>
        <taxon>Hemiscylliidae</taxon>
        <taxon>Chiloscyllium</taxon>
    </lineage>
</organism>
<evidence type="ECO:0000313" key="3">
    <source>
        <dbReference type="Proteomes" id="UP000287033"/>
    </source>
</evidence>
<dbReference type="AlphaFoldDB" id="A0A401TX35"/>
<name>A0A401TX35_CHIPU</name>
<evidence type="ECO:0000256" key="1">
    <source>
        <dbReference type="SAM" id="MobiDB-lite"/>
    </source>
</evidence>
<comment type="caution">
    <text evidence="2">The sequence shown here is derived from an EMBL/GenBank/DDBJ whole genome shotgun (WGS) entry which is preliminary data.</text>
</comment>
<proteinExistence type="predicted"/>
<feature type="compositionally biased region" description="Polar residues" evidence="1">
    <location>
        <begin position="53"/>
        <end position="66"/>
    </location>
</feature>
<evidence type="ECO:0000313" key="2">
    <source>
        <dbReference type="EMBL" id="GCC47190.1"/>
    </source>
</evidence>